<organism evidence="1 2">
    <name type="scientific">Anaeromyces robustus</name>
    <dbReference type="NCBI Taxonomy" id="1754192"/>
    <lineage>
        <taxon>Eukaryota</taxon>
        <taxon>Fungi</taxon>
        <taxon>Fungi incertae sedis</taxon>
        <taxon>Chytridiomycota</taxon>
        <taxon>Chytridiomycota incertae sedis</taxon>
        <taxon>Neocallimastigomycetes</taxon>
        <taxon>Neocallimastigales</taxon>
        <taxon>Neocallimastigaceae</taxon>
        <taxon>Anaeromyces</taxon>
    </lineage>
</organism>
<comment type="caution">
    <text evidence="1">The sequence shown here is derived from an EMBL/GenBank/DDBJ whole genome shotgun (WGS) entry which is preliminary data.</text>
</comment>
<reference evidence="1 2" key="1">
    <citation type="submission" date="2016-08" db="EMBL/GenBank/DDBJ databases">
        <title>A Parts List for Fungal Cellulosomes Revealed by Comparative Genomics.</title>
        <authorList>
            <consortium name="DOE Joint Genome Institute"/>
            <person name="Haitjema C.H."/>
            <person name="Gilmore S.P."/>
            <person name="Henske J.K."/>
            <person name="Solomon K.V."/>
            <person name="De Groot R."/>
            <person name="Kuo A."/>
            <person name="Mondo S.J."/>
            <person name="Salamov A.A."/>
            <person name="Labutti K."/>
            <person name="Zhao Z."/>
            <person name="Chiniquy J."/>
            <person name="Barry K."/>
            <person name="Brewer H.M."/>
            <person name="Purvine S.O."/>
            <person name="Wright A.T."/>
            <person name="Boxma B."/>
            <person name="Van Alen T."/>
            <person name="Hackstein J.H."/>
            <person name="Baker S.E."/>
            <person name="Grigoriev I.V."/>
            <person name="O'Malley M.A."/>
        </authorList>
    </citation>
    <scope>NUCLEOTIDE SEQUENCE [LARGE SCALE GENOMIC DNA]</scope>
    <source>
        <strain evidence="1 2">S4</strain>
    </source>
</reference>
<sequence length="89" mass="9463">SDSCYGTAISNEISEGICSGNNSCCILDFPYSLNIPDDEPDTPVDEVEQCGYYGYAGECIDENDCYGAAISNEISEGICSGDKVCCISF</sequence>
<evidence type="ECO:0000313" key="2">
    <source>
        <dbReference type="Proteomes" id="UP000193944"/>
    </source>
</evidence>
<accession>A0A1Y1U6R5</accession>
<dbReference type="Proteomes" id="UP000193944">
    <property type="component" value="Unassembled WGS sequence"/>
</dbReference>
<evidence type="ECO:0000313" key="1">
    <source>
        <dbReference type="EMBL" id="ORX33216.1"/>
    </source>
</evidence>
<feature type="non-terminal residue" evidence="1">
    <location>
        <position position="89"/>
    </location>
</feature>
<gene>
    <name evidence="1" type="ORF">BCR32DRAFT_288714</name>
</gene>
<dbReference type="EMBL" id="MCFG01001035">
    <property type="protein sequence ID" value="ORX33216.1"/>
    <property type="molecule type" value="Genomic_DNA"/>
</dbReference>
<keyword evidence="2" id="KW-1185">Reference proteome</keyword>
<reference evidence="1 2" key="2">
    <citation type="submission" date="2016-08" db="EMBL/GenBank/DDBJ databases">
        <title>Pervasive Adenine N6-methylation of Active Genes in Fungi.</title>
        <authorList>
            <consortium name="DOE Joint Genome Institute"/>
            <person name="Mondo S.J."/>
            <person name="Dannebaum R.O."/>
            <person name="Kuo R.C."/>
            <person name="Labutti K."/>
            <person name="Haridas S."/>
            <person name="Kuo A."/>
            <person name="Salamov A."/>
            <person name="Ahrendt S.R."/>
            <person name="Lipzen A."/>
            <person name="Sullivan W."/>
            <person name="Andreopoulos W.B."/>
            <person name="Clum A."/>
            <person name="Lindquist E."/>
            <person name="Daum C."/>
            <person name="Ramamoorthy G.K."/>
            <person name="Gryganskyi A."/>
            <person name="Culley D."/>
            <person name="Magnuson J.K."/>
            <person name="James T.Y."/>
            <person name="O'Malley M.A."/>
            <person name="Stajich J.E."/>
            <person name="Spatafora J.W."/>
            <person name="Visel A."/>
            <person name="Grigoriev I.V."/>
        </authorList>
    </citation>
    <scope>NUCLEOTIDE SEQUENCE [LARGE SCALE GENOMIC DNA]</scope>
    <source>
        <strain evidence="1 2">S4</strain>
    </source>
</reference>
<dbReference type="AlphaFoldDB" id="A0A1Y1U6R5"/>
<name>A0A1Y1U6R5_9FUNG</name>
<protein>
    <submittedName>
        <fullName evidence="1">Uncharacterized protein</fullName>
    </submittedName>
</protein>
<feature type="non-terminal residue" evidence="1">
    <location>
        <position position="1"/>
    </location>
</feature>
<proteinExistence type="predicted"/>